<protein>
    <submittedName>
        <fullName evidence="1">Uncharacterized protein</fullName>
    </submittedName>
</protein>
<keyword evidence="2" id="KW-1185">Reference proteome</keyword>
<dbReference type="Gramene" id="KMS64863">
    <property type="protein sequence ID" value="KMS64863"/>
    <property type="gene ID" value="BVRB_041900"/>
</dbReference>
<organism evidence="1 2">
    <name type="scientific">Beta vulgaris subsp. vulgaris</name>
    <name type="common">Beet</name>
    <dbReference type="NCBI Taxonomy" id="3555"/>
    <lineage>
        <taxon>Eukaryota</taxon>
        <taxon>Viridiplantae</taxon>
        <taxon>Streptophyta</taxon>
        <taxon>Embryophyta</taxon>
        <taxon>Tracheophyta</taxon>
        <taxon>Spermatophyta</taxon>
        <taxon>Magnoliopsida</taxon>
        <taxon>eudicotyledons</taxon>
        <taxon>Gunneridae</taxon>
        <taxon>Pentapetalae</taxon>
        <taxon>Caryophyllales</taxon>
        <taxon>Chenopodiaceae</taxon>
        <taxon>Betoideae</taxon>
        <taxon>Beta</taxon>
    </lineage>
</organism>
<accession>A0A0J7YP04</accession>
<reference evidence="1 2" key="1">
    <citation type="journal article" date="2014" name="Nature">
        <title>The genome of the recently domesticated crop plant sugar beet (Beta vulgaris).</title>
        <authorList>
            <person name="Dohm J.C."/>
            <person name="Minoche A.E."/>
            <person name="Holtgrawe D."/>
            <person name="Capella-Gutierrez S."/>
            <person name="Zakrzewski F."/>
            <person name="Tafer H."/>
            <person name="Rupp O."/>
            <person name="Sorensen T.R."/>
            <person name="Stracke R."/>
            <person name="Reinhardt R."/>
            <person name="Goesmann A."/>
            <person name="Kraft T."/>
            <person name="Schulz B."/>
            <person name="Stadler P.F."/>
            <person name="Schmidt T."/>
            <person name="Gabaldon T."/>
            <person name="Lehrach H."/>
            <person name="Weisshaar B."/>
            <person name="Himmelbauer H."/>
        </authorList>
    </citation>
    <scope>NUCLEOTIDE SEQUENCE [LARGE SCALE GENOMIC DNA]</scope>
    <source>
        <tissue evidence="1">Taproot</tissue>
    </source>
</reference>
<feature type="non-terminal residue" evidence="1">
    <location>
        <position position="1"/>
    </location>
</feature>
<name>A0A0J7YP04_BETVV</name>
<gene>
    <name evidence="1" type="ORF">BVRB_041900</name>
</gene>
<proteinExistence type="predicted"/>
<dbReference type="AlphaFoldDB" id="A0A0J7YP04"/>
<evidence type="ECO:0000313" key="2">
    <source>
        <dbReference type="Proteomes" id="UP000035740"/>
    </source>
</evidence>
<evidence type="ECO:0000313" key="1">
    <source>
        <dbReference type="EMBL" id="KMS64863.1"/>
    </source>
</evidence>
<dbReference type="Proteomes" id="UP000035740">
    <property type="component" value="Unassembled WGS sequence"/>
</dbReference>
<dbReference type="EMBL" id="KQ120192">
    <property type="protein sequence ID" value="KMS64863.1"/>
    <property type="molecule type" value="Genomic_DNA"/>
</dbReference>
<sequence length="44" mass="5015">SGAWFLIDAELCQRLPGLNGRRARRAVKNLTSLSRMLLNFCLRP</sequence>